<keyword evidence="1" id="KW-1133">Transmembrane helix</keyword>
<feature type="transmembrane region" description="Helical" evidence="1">
    <location>
        <begin position="141"/>
        <end position="158"/>
    </location>
</feature>
<gene>
    <name evidence="2" type="primary">RvY_19494-1</name>
    <name evidence="2" type="synonym">RvY_19494.1</name>
    <name evidence="3" type="synonym">RvY_19508-1</name>
    <name evidence="3" type="synonym">RvY_19508.1</name>
    <name evidence="2" type="ORF">RvY_19494</name>
    <name evidence="3" type="ORF">RvY_19508</name>
</gene>
<proteinExistence type="predicted"/>
<accession>A0A1D1WB65</accession>
<reference evidence="2 4" key="1">
    <citation type="journal article" date="2016" name="Nat. Commun.">
        <title>Extremotolerant tardigrade genome and improved radiotolerance of human cultured cells by tardigrade-unique protein.</title>
        <authorList>
            <person name="Hashimoto T."/>
            <person name="Horikawa D.D."/>
            <person name="Saito Y."/>
            <person name="Kuwahara H."/>
            <person name="Kozuka-Hata H."/>
            <person name="Shin-I T."/>
            <person name="Minakuchi Y."/>
            <person name="Ohishi K."/>
            <person name="Motoyama A."/>
            <person name="Aizu T."/>
            <person name="Enomoto A."/>
            <person name="Kondo K."/>
            <person name="Tanaka S."/>
            <person name="Hara Y."/>
            <person name="Koshikawa S."/>
            <person name="Sagara H."/>
            <person name="Miura T."/>
            <person name="Yokobori S."/>
            <person name="Miyagawa K."/>
            <person name="Suzuki Y."/>
            <person name="Kubo T."/>
            <person name="Oyama M."/>
            <person name="Kohara Y."/>
            <person name="Fujiyama A."/>
            <person name="Arakawa K."/>
            <person name="Katayama T."/>
            <person name="Toyoda A."/>
            <person name="Kunieda T."/>
        </authorList>
    </citation>
    <scope>NUCLEOTIDE SEQUENCE [LARGE SCALE GENOMIC DNA]</scope>
    <source>
        <strain evidence="2 4">YOKOZUNA-1</strain>
    </source>
</reference>
<feature type="transmembrane region" description="Helical" evidence="1">
    <location>
        <begin position="281"/>
        <end position="307"/>
    </location>
</feature>
<evidence type="ECO:0000313" key="2">
    <source>
        <dbReference type="EMBL" id="GAV10008.1"/>
    </source>
</evidence>
<dbReference type="Proteomes" id="UP000186922">
    <property type="component" value="Unassembled WGS sequence"/>
</dbReference>
<comment type="caution">
    <text evidence="2">The sequence shown here is derived from an EMBL/GenBank/DDBJ whole genome shotgun (WGS) entry which is preliminary data.</text>
</comment>
<feature type="transmembrane region" description="Helical" evidence="1">
    <location>
        <begin position="54"/>
        <end position="72"/>
    </location>
</feature>
<feature type="transmembrane region" description="Helical" evidence="1">
    <location>
        <begin position="207"/>
        <end position="227"/>
    </location>
</feature>
<evidence type="ECO:0000313" key="4">
    <source>
        <dbReference type="Proteomes" id="UP000186922"/>
    </source>
</evidence>
<keyword evidence="1" id="KW-0472">Membrane</keyword>
<organism evidence="2 4">
    <name type="scientific">Ramazzottius varieornatus</name>
    <name type="common">Water bear</name>
    <name type="synonym">Tardigrade</name>
    <dbReference type="NCBI Taxonomy" id="947166"/>
    <lineage>
        <taxon>Eukaryota</taxon>
        <taxon>Metazoa</taxon>
        <taxon>Ecdysozoa</taxon>
        <taxon>Tardigrada</taxon>
        <taxon>Eutardigrada</taxon>
        <taxon>Parachela</taxon>
        <taxon>Hypsibioidea</taxon>
        <taxon>Ramazzottiidae</taxon>
        <taxon>Ramazzottius</taxon>
    </lineage>
</organism>
<name>A0A1D1WB65_RAMVA</name>
<dbReference type="AlphaFoldDB" id="A0A1D1WB65"/>
<keyword evidence="1" id="KW-0812">Transmembrane</keyword>
<keyword evidence="4" id="KW-1185">Reference proteome</keyword>
<protein>
    <submittedName>
        <fullName evidence="2">Uncharacterized protein</fullName>
    </submittedName>
</protein>
<dbReference type="EMBL" id="BDGG01000107">
    <property type="protein sequence ID" value="GAV10008.1"/>
    <property type="molecule type" value="Genomic_DNA"/>
</dbReference>
<evidence type="ECO:0000256" key="1">
    <source>
        <dbReference type="SAM" id="Phobius"/>
    </source>
</evidence>
<evidence type="ECO:0000313" key="3">
    <source>
        <dbReference type="EMBL" id="GAV10019.1"/>
    </source>
</evidence>
<feature type="transmembrane region" description="Helical" evidence="1">
    <location>
        <begin position="327"/>
        <end position="349"/>
    </location>
</feature>
<sequence>MSSFAQGDLPLSVREKQSAQWISSLPQYYFLAFFRFSGTTSTATGRARTLCRHMIFLMGLFYLCACWGHFAYRMSAYIAAQSSRPPASLLEVISVLPSLMQEVRGPLVVTIFYKNGRKIYHLLVNLVSSTDQTGLHFIKRLGWFALPASTVILASQYVPSYAFKGVQLYSNIEEINNISSSHSNSSDRNVEISNFWQMTILDCVFRWHSYFLSDHILVILMLCSLIMRNNLDTIGRKLQYGKLTSDTGRKMMSHQLTVEIDQVLDLHDAARIRWLEINGHFMSIFGAALGLDVFTMLGQVVSMVGAIGTLPTVDRGLLKPWRVAVEIVFRVSPVVIAALHVLASSIPLVKVHERVRKLATSHVRVPEISRPH</sequence>
<dbReference type="EMBL" id="BDGG01000115">
    <property type="protein sequence ID" value="GAV10019.1"/>
    <property type="molecule type" value="Genomic_DNA"/>
</dbReference>